<dbReference type="InterPro" id="IPR002313">
    <property type="entry name" value="Lys-tRNA-ligase_II"/>
</dbReference>
<dbReference type="SUPFAM" id="SSF55681">
    <property type="entry name" value="Class II aaRS and biotin synthetases"/>
    <property type="match status" value="1"/>
</dbReference>
<feature type="binding site" evidence="12">
    <location>
        <position position="416"/>
    </location>
    <ligand>
        <name>Mg(2+)</name>
        <dbReference type="ChEBI" id="CHEBI:18420"/>
        <label>2</label>
    </ligand>
</feature>
<evidence type="ECO:0000256" key="11">
    <source>
        <dbReference type="ARBA" id="ARBA00048573"/>
    </source>
</evidence>
<evidence type="ECO:0000256" key="3">
    <source>
        <dbReference type="ARBA" id="ARBA00022490"/>
    </source>
</evidence>
<comment type="subunit">
    <text evidence="12">Homodimer.</text>
</comment>
<dbReference type="InterPro" id="IPR044136">
    <property type="entry name" value="Lys-tRNA-ligase_II_N"/>
</dbReference>
<dbReference type="CDD" id="cd00775">
    <property type="entry name" value="LysRS_core"/>
    <property type="match status" value="1"/>
</dbReference>
<dbReference type="KEGG" id="fpal:HYN49_00745"/>
<dbReference type="Gene3D" id="2.40.50.140">
    <property type="entry name" value="Nucleic acid-binding proteins"/>
    <property type="match status" value="1"/>
</dbReference>
<evidence type="ECO:0000256" key="6">
    <source>
        <dbReference type="ARBA" id="ARBA00022741"/>
    </source>
</evidence>
<dbReference type="InterPro" id="IPR018149">
    <property type="entry name" value="Lys-tRNA-synth_II_C"/>
</dbReference>
<dbReference type="InterPro" id="IPR004364">
    <property type="entry name" value="Aa-tRNA-synt_II"/>
</dbReference>
<evidence type="ECO:0000256" key="12">
    <source>
        <dbReference type="HAMAP-Rule" id="MF_00252"/>
    </source>
</evidence>
<keyword evidence="16" id="KW-1185">Reference proteome</keyword>
<evidence type="ECO:0000313" key="16">
    <source>
        <dbReference type="Proteomes" id="UP000244937"/>
    </source>
</evidence>
<keyword evidence="3 12" id="KW-0963">Cytoplasm</keyword>
<dbReference type="GO" id="GO:0004824">
    <property type="term" value="F:lysine-tRNA ligase activity"/>
    <property type="evidence" value="ECO:0007669"/>
    <property type="project" value="UniProtKB-UniRule"/>
</dbReference>
<evidence type="ECO:0000256" key="1">
    <source>
        <dbReference type="ARBA" id="ARBA00004496"/>
    </source>
</evidence>
<dbReference type="GO" id="GO:0000287">
    <property type="term" value="F:magnesium ion binding"/>
    <property type="evidence" value="ECO:0007669"/>
    <property type="project" value="UniProtKB-UniRule"/>
</dbReference>
<dbReference type="Pfam" id="PF00152">
    <property type="entry name" value="tRNA-synt_2"/>
    <property type="match status" value="1"/>
</dbReference>
<gene>
    <name evidence="12 15" type="primary">lysS</name>
    <name evidence="15" type="ORF">HYN49_00745</name>
</gene>
<comment type="subcellular location">
    <subcellularLocation>
        <location evidence="1 12">Cytoplasm</location>
    </subcellularLocation>
</comment>
<comment type="cofactor">
    <cofactor evidence="12 13">
        <name>Mg(2+)</name>
        <dbReference type="ChEBI" id="CHEBI:18420"/>
    </cofactor>
    <text evidence="12 13">Binds 3 Mg(2+) ions per subunit.</text>
</comment>
<dbReference type="PROSITE" id="PS50862">
    <property type="entry name" value="AA_TRNA_LIGASE_II"/>
    <property type="match status" value="1"/>
</dbReference>
<evidence type="ECO:0000256" key="9">
    <source>
        <dbReference type="ARBA" id="ARBA00022917"/>
    </source>
</evidence>
<keyword evidence="6 12" id="KW-0547">Nucleotide-binding</keyword>
<proteinExistence type="inferred from homology"/>
<protein>
    <recommendedName>
        <fullName evidence="12">Lysine--tRNA ligase</fullName>
        <ecNumber evidence="12">6.1.1.6</ecNumber>
    </recommendedName>
    <alternativeName>
        <fullName evidence="12">Lysyl-tRNA synthetase</fullName>
        <shortName evidence="12">LysRS</shortName>
    </alternativeName>
</protein>
<evidence type="ECO:0000256" key="5">
    <source>
        <dbReference type="ARBA" id="ARBA00022723"/>
    </source>
</evidence>
<dbReference type="InterPro" id="IPR012340">
    <property type="entry name" value="NA-bd_OB-fold"/>
</dbReference>
<dbReference type="InterPro" id="IPR004365">
    <property type="entry name" value="NA-bd_OB_tRNA"/>
</dbReference>
<feature type="domain" description="Aminoacyl-transfer RNA synthetases class-II family profile" evidence="14">
    <location>
        <begin position="183"/>
        <end position="498"/>
    </location>
</feature>
<evidence type="ECO:0000256" key="8">
    <source>
        <dbReference type="ARBA" id="ARBA00022842"/>
    </source>
</evidence>
<dbReference type="OrthoDB" id="9801152at2"/>
<comment type="catalytic activity">
    <reaction evidence="11 12 13">
        <text>tRNA(Lys) + L-lysine + ATP = L-lysyl-tRNA(Lys) + AMP + diphosphate</text>
        <dbReference type="Rhea" id="RHEA:20792"/>
        <dbReference type="Rhea" id="RHEA-COMP:9696"/>
        <dbReference type="Rhea" id="RHEA-COMP:9697"/>
        <dbReference type="ChEBI" id="CHEBI:30616"/>
        <dbReference type="ChEBI" id="CHEBI:32551"/>
        <dbReference type="ChEBI" id="CHEBI:33019"/>
        <dbReference type="ChEBI" id="CHEBI:78442"/>
        <dbReference type="ChEBI" id="CHEBI:78529"/>
        <dbReference type="ChEBI" id="CHEBI:456215"/>
        <dbReference type="EC" id="6.1.1.6"/>
    </reaction>
</comment>
<feature type="binding site" evidence="12">
    <location>
        <position position="409"/>
    </location>
    <ligand>
        <name>Mg(2+)</name>
        <dbReference type="ChEBI" id="CHEBI:18420"/>
        <label>1</label>
    </ligand>
</feature>
<dbReference type="EC" id="6.1.1.6" evidence="12"/>
<dbReference type="FunFam" id="3.30.930.10:FF:000238">
    <property type="entry name" value="Lysine--tRNA ligase"/>
    <property type="match status" value="1"/>
</dbReference>
<reference evidence="15 16" key="1">
    <citation type="submission" date="2018-05" db="EMBL/GenBank/DDBJ databases">
        <title>Genome sequencing of Flavobacterium sp. HYN0049.</title>
        <authorList>
            <person name="Yi H."/>
            <person name="Baek C."/>
        </authorList>
    </citation>
    <scope>NUCLEOTIDE SEQUENCE [LARGE SCALE GENOMIC DNA]</scope>
    <source>
        <strain evidence="15 16">HYN0049</strain>
    </source>
</reference>
<evidence type="ECO:0000256" key="7">
    <source>
        <dbReference type="ARBA" id="ARBA00022840"/>
    </source>
</evidence>
<dbReference type="RefSeq" id="WP_108902334.1">
    <property type="nucleotide sequence ID" value="NZ_CP029187.1"/>
</dbReference>
<dbReference type="Gene3D" id="3.30.930.10">
    <property type="entry name" value="Bira Bifunctional Protein, Domain 2"/>
    <property type="match status" value="1"/>
</dbReference>
<dbReference type="FunFam" id="2.40.50.140:FF:000024">
    <property type="entry name" value="Lysine--tRNA ligase"/>
    <property type="match status" value="1"/>
</dbReference>
<name>A0A2S1SDR7_9FLAO</name>
<evidence type="ECO:0000259" key="14">
    <source>
        <dbReference type="PROSITE" id="PS50862"/>
    </source>
</evidence>
<dbReference type="HAMAP" id="MF_00252">
    <property type="entry name" value="Lys_tRNA_synth_class2"/>
    <property type="match status" value="1"/>
</dbReference>
<dbReference type="NCBIfam" id="TIGR00499">
    <property type="entry name" value="lysS_bact"/>
    <property type="match status" value="1"/>
</dbReference>
<sequence>MALSEQEVLRREALQELRGLGIEPYPANEFTTTAYSSQILNDFEKYEGKQVILAGRLMGKRKMGKASFAELKDSEGRIQLYVSRDDISTDAENTMYTTVFLRLLDIGDFIGIEGKVFKTQVGEISVHVTKLTVLAKALKPLPVVKTDADGVVHDAFADAEQRYRRRYVDLTVNDHVKETFIKRTKLFNAMRDFFNAKGYLEVETPVLQPIPGGAAARPFTTHHNALDVPLYMRIANELYLKRLIVGGFEGVYEFSKNFRNEGMDRTHNPEFTAMEIYVAYKDYNWMMAFTENLLEHCAMAVNGTSETVFGEHKVNFKAPYARVTMTDAIKQYTGFDISGKSEAELFEAARSMGIEVDATMGKGKLIDEIFGAKCEGNFIQPTFITDYPKEMSPLCKQHRDNPELTERFELMVCGKEVANAYSELNDPIDQKERFEHQLELAEKGDDEATQFIDYDFLRALEYGMPPTSGLGIGMDRLIMFLTNNASIQEVLFFPQMRPEKKQIQIELSDDEKLIVSLLQANEGKMDLGTLKVKTELSGKKWDAATKALSKHGMIKVAVEGDFKTMELAG</sequence>
<dbReference type="CDD" id="cd04322">
    <property type="entry name" value="LysRS_N"/>
    <property type="match status" value="1"/>
</dbReference>
<keyword evidence="4 12" id="KW-0436">Ligase</keyword>
<keyword evidence="7 12" id="KW-0067">ATP-binding</keyword>
<dbReference type="GO" id="GO:0005524">
    <property type="term" value="F:ATP binding"/>
    <property type="evidence" value="ECO:0007669"/>
    <property type="project" value="UniProtKB-UniRule"/>
</dbReference>
<dbReference type="GO" id="GO:0006430">
    <property type="term" value="P:lysyl-tRNA aminoacylation"/>
    <property type="evidence" value="ECO:0007669"/>
    <property type="project" value="UniProtKB-UniRule"/>
</dbReference>
<evidence type="ECO:0000256" key="2">
    <source>
        <dbReference type="ARBA" id="ARBA00008226"/>
    </source>
</evidence>
<comment type="similarity">
    <text evidence="2 12">Belongs to the class-II aminoacyl-tRNA synthetase family.</text>
</comment>
<dbReference type="NCBIfam" id="NF001756">
    <property type="entry name" value="PRK00484.1"/>
    <property type="match status" value="1"/>
</dbReference>
<keyword evidence="9 12" id="KW-0648">Protein biosynthesis</keyword>
<dbReference type="Proteomes" id="UP000244937">
    <property type="component" value="Chromosome"/>
</dbReference>
<dbReference type="PANTHER" id="PTHR42918:SF15">
    <property type="entry name" value="LYSINE--TRNA LIGASE, CHLOROPLASTIC_MITOCHONDRIAL"/>
    <property type="match status" value="1"/>
</dbReference>
<evidence type="ECO:0000256" key="10">
    <source>
        <dbReference type="ARBA" id="ARBA00023146"/>
    </source>
</evidence>
<dbReference type="EMBL" id="CP029187">
    <property type="protein sequence ID" value="AWI24535.1"/>
    <property type="molecule type" value="Genomic_DNA"/>
</dbReference>
<dbReference type="PANTHER" id="PTHR42918">
    <property type="entry name" value="LYSYL-TRNA SYNTHETASE"/>
    <property type="match status" value="1"/>
</dbReference>
<dbReference type="AlphaFoldDB" id="A0A2S1SDR7"/>
<evidence type="ECO:0000256" key="13">
    <source>
        <dbReference type="RuleBase" id="RU000336"/>
    </source>
</evidence>
<evidence type="ECO:0000313" key="15">
    <source>
        <dbReference type="EMBL" id="AWI24535.1"/>
    </source>
</evidence>
<dbReference type="GO" id="GO:0000049">
    <property type="term" value="F:tRNA binding"/>
    <property type="evidence" value="ECO:0007669"/>
    <property type="project" value="TreeGrafter"/>
</dbReference>
<dbReference type="PRINTS" id="PR00982">
    <property type="entry name" value="TRNASYNTHLYS"/>
</dbReference>
<keyword evidence="10 12" id="KW-0030">Aminoacyl-tRNA synthetase</keyword>
<dbReference type="GO" id="GO:0005829">
    <property type="term" value="C:cytosol"/>
    <property type="evidence" value="ECO:0007669"/>
    <property type="project" value="TreeGrafter"/>
</dbReference>
<feature type="binding site" evidence="12">
    <location>
        <position position="416"/>
    </location>
    <ligand>
        <name>Mg(2+)</name>
        <dbReference type="ChEBI" id="CHEBI:18420"/>
        <label>1</label>
    </ligand>
</feature>
<accession>A0A2S1SDR7</accession>
<evidence type="ECO:0000256" key="4">
    <source>
        <dbReference type="ARBA" id="ARBA00022598"/>
    </source>
</evidence>
<dbReference type="SUPFAM" id="SSF50249">
    <property type="entry name" value="Nucleic acid-binding proteins"/>
    <property type="match status" value="1"/>
</dbReference>
<dbReference type="InterPro" id="IPR006195">
    <property type="entry name" value="aa-tRNA-synth_II"/>
</dbReference>
<dbReference type="Pfam" id="PF01336">
    <property type="entry name" value="tRNA_anti-codon"/>
    <property type="match status" value="1"/>
</dbReference>
<dbReference type="InterPro" id="IPR045864">
    <property type="entry name" value="aa-tRNA-synth_II/BPL/LPL"/>
</dbReference>
<organism evidence="15 16">
    <name type="scientific">Flavobacterium pallidum</name>
    <dbReference type="NCBI Taxonomy" id="2172098"/>
    <lineage>
        <taxon>Bacteria</taxon>
        <taxon>Pseudomonadati</taxon>
        <taxon>Bacteroidota</taxon>
        <taxon>Flavobacteriia</taxon>
        <taxon>Flavobacteriales</taxon>
        <taxon>Flavobacteriaceae</taxon>
        <taxon>Flavobacterium</taxon>
    </lineage>
</organism>
<keyword evidence="8 12" id="KW-0460">Magnesium</keyword>
<keyword evidence="5 12" id="KW-0479">Metal-binding</keyword>